<evidence type="ECO:0000313" key="1">
    <source>
        <dbReference type="EMBL" id="AVP59069.1"/>
    </source>
</evidence>
<dbReference type="InterPro" id="IPR036287">
    <property type="entry name" value="Rv1873-like_sf"/>
</dbReference>
<dbReference type="Proteomes" id="UP000241829">
    <property type="component" value="Chromosome"/>
</dbReference>
<dbReference type="RefSeq" id="WP_106847621.1">
    <property type="nucleotide sequence ID" value="NZ_CP027792.1"/>
</dbReference>
<dbReference type="Gene3D" id="1.25.40.380">
    <property type="entry name" value="Protein of unknown function DUF1810"/>
    <property type="match status" value="1"/>
</dbReference>
<evidence type="ECO:0000313" key="2">
    <source>
        <dbReference type="Proteomes" id="UP000241829"/>
    </source>
</evidence>
<keyword evidence="2" id="KW-1185">Reference proteome</keyword>
<proteinExistence type="predicted"/>
<dbReference type="InterPro" id="IPR014937">
    <property type="entry name" value="DUF1810"/>
</dbReference>
<gene>
    <name evidence="1" type="ORF">C7H73_09820</name>
</gene>
<dbReference type="Pfam" id="PF08837">
    <property type="entry name" value="DUF1810"/>
    <property type="match status" value="1"/>
</dbReference>
<dbReference type="OrthoDB" id="9801870at2"/>
<dbReference type="KEGG" id="melm:C7H73_09820"/>
<dbReference type="AlphaFoldDB" id="A0A2P1NPT9"/>
<accession>A0A2P1NPT9</accession>
<name>A0A2P1NPT9_9BURK</name>
<organism evidence="1 2">
    <name type="scientific">Pulveribacter suum</name>
    <dbReference type="NCBI Taxonomy" id="2116657"/>
    <lineage>
        <taxon>Bacteria</taxon>
        <taxon>Pseudomonadati</taxon>
        <taxon>Pseudomonadota</taxon>
        <taxon>Betaproteobacteria</taxon>
        <taxon>Burkholderiales</taxon>
        <taxon>Comamonadaceae</taxon>
        <taxon>Pulveribacter</taxon>
    </lineage>
</organism>
<dbReference type="SUPFAM" id="SSF140736">
    <property type="entry name" value="Rv1873-like"/>
    <property type="match status" value="1"/>
</dbReference>
<reference evidence="2" key="1">
    <citation type="submission" date="2018-03" db="EMBL/GenBank/DDBJ databases">
        <title>Genome sequencing of Melaminivora sp. strain SC2-7.</title>
        <authorList>
            <person name="Kim S.-J."/>
            <person name="Heo J."/>
            <person name="Ahn J.-H."/>
            <person name="Kwon S.-W."/>
        </authorList>
    </citation>
    <scope>NUCLEOTIDE SEQUENCE [LARGE SCALE GENOMIC DNA]</scope>
    <source>
        <strain evidence="2">SC2-7</strain>
    </source>
</reference>
<dbReference type="EMBL" id="CP027792">
    <property type="protein sequence ID" value="AVP59069.1"/>
    <property type="molecule type" value="Genomic_DNA"/>
</dbReference>
<protein>
    <submittedName>
        <fullName evidence="1">DUF1810 domain-containing protein</fullName>
    </submittedName>
</protein>
<dbReference type="PIRSF" id="PIRSF008546">
    <property type="entry name" value="UCP008546"/>
    <property type="match status" value="1"/>
</dbReference>
<sequence length="147" mass="16098">MNFTNAHNDASLARFVQAQARDYVQALAELRAGHKRTHWIWYVLPQLRGLGRSSTAQFYGLAGRAEAAAYAAHPLLGPRLVQCVQALLAHPERTAQQMLGEVDAMKLRSCLTLFAAVAPQHGEFAQALQVFFGGRPDTATLQLLADT</sequence>